<dbReference type="Proteomes" id="UP001157353">
    <property type="component" value="Unassembled WGS sequence"/>
</dbReference>
<dbReference type="Gene3D" id="3.40.640.10">
    <property type="entry name" value="Type I PLP-dependent aspartate aminotransferase-like (Major domain)"/>
    <property type="match status" value="1"/>
</dbReference>
<name>A0ABQ6DYP8_9GAMM</name>
<comment type="similarity">
    <text evidence="2">Belongs to the threonine aldolase family.</text>
</comment>
<dbReference type="PANTHER" id="PTHR48097:SF9">
    <property type="entry name" value="L-THREONINE ALDOLASE"/>
    <property type="match status" value="1"/>
</dbReference>
<keyword evidence="7" id="KW-1185">Reference proteome</keyword>
<evidence type="ECO:0000313" key="7">
    <source>
        <dbReference type="Proteomes" id="UP001157353"/>
    </source>
</evidence>
<gene>
    <name evidence="6" type="ORF">GCM10007916_13580</name>
</gene>
<dbReference type="EMBL" id="BSPQ01000002">
    <property type="protein sequence ID" value="GLS90291.1"/>
    <property type="molecule type" value="Genomic_DNA"/>
</dbReference>
<dbReference type="Gene3D" id="3.90.1150.10">
    <property type="entry name" value="Aspartate Aminotransferase, domain 1"/>
    <property type="match status" value="1"/>
</dbReference>
<comment type="caution">
    <text evidence="6">The sequence shown here is derived from an EMBL/GenBank/DDBJ whole genome shotgun (WGS) entry which is preliminary data.</text>
</comment>
<reference evidence="7" key="1">
    <citation type="journal article" date="2019" name="Int. J. Syst. Evol. Microbiol.">
        <title>The Global Catalogue of Microorganisms (GCM) 10K type strain sequencing project: providing services to taxonomists for standard genome sequencing and annotation.</title>
        <authorList>
            <consortium name="The Broad Institute Genomics Platform"/>
            <consortium name="The Broad Institute Genome Sequencing Center for Infectious Disease"/>
            <person name="Wu L."/>
            <person name="Ma J."/>
        </authorList>
    </citation>
    <scope>NUCLEOTIDE SEQUENCE [LARGE SCALE GENOMIC DNA]</scope>
    <source>
        <strain evidence="7">NBRC 103166</strain>
    </source>
</reference>
<evidence type="ECO:0000256" key="1">
    <source>
        <dbReference type="ARBA" id="ARBA00001933"/>
    </source>
</evidence>
<dbReference type="InterPro" id="IPR015422">
    <property type="entry name" value="PyrdxlP-dep_Trfase_small"/>
</dbReference>
<evidence type="ECO:0000256" key="2">
    <source>
        <dbReference type="ARBA" id="ARBA00006966"/>
    </source>
</evidence>
<sequence>MIDEILMGHPLMAKCTKFVTRHKPLTHRQWLAAMQQAPQLDLALDIYGEGPTIDILEDKMAKLLGKEKAIFVHKGMVGQHSVLLQHAKASGKSKIAIHPQSHIHHDESMAYQELLGLEGVMFGKNGCAIEEDDINGLPADLALISVELPIRRAGYRLPEWETLMHLKLHCETNAIPLHIDGARLFECADYWQKSYAEVAALADSVYVSLYKTLGAAAGGIIAGDKAFIEQLLPWRSRLGGNILTVFPYVLSALVGIEKYLPRVSEFNQRALTLSQLIKDKLGDCAIPNKVQCNGFVVELPITPSQLKEKALSVAENERIWLFDRIIATENNTSHFEIQIGDAMDDWSDQAYVNKLASLL</sequence>
<dbReference type="RefSeq" id="WP_284203407.1">
    <property type="nucleotide sequence ID" value="NZ_BSPQ01000002.1"/>
</dbReference>
<dbReference type="Pfam" id="PF01212">
    <property type="entry name" value="Beta_elim_lyase"/>
    <property type="match status" value="1"/>
</dbReference>
<dbReference type="PANTHER" id="PTHR48097">
    <property type="entry name" value="L-THREONINE ALDOLASE-RELATED"/>
    <property type="match status" value="1"/>
</dbReference>
<feature type="domain" description="Aromatic amino acid beta-eliminating lyase/threonine aldolase" evidence="5">
    <location>
        <begin position="34"/>
        <end position="294"/>
    </location>
</feature>
<evidence type="ECO:0000313" key="6">
    <source>
        <dbReference type="EMBL" id="GLS90291.1"/>
    </source>
</evidence>
<comment type="cofactor">
    <cofactor evidence="1">
        <name>pyridoxal 5'-phosphate</name>
        <dbReference type="ChEBI" id="CHEBI:597326"/>
    </cofactor>
</comment>
<proteinExistence type="inferred from homology"/>
<protein>
    <recommendedName>
        <fullName evidence="5">Aromatic amino acid beta-eliminating lyase/threonine aldolase domain-containing protein</fullName>
    </recommendedName>
</protein>
<dbReference type="SUPFAM" id="SSF53383">
    <property type="entry name" value="PLP-dependent transferases"/>
    <property type="match status" value="1"/>
</dbReference>
<dbReference type="InterPro" id="IPR001597">
    <property type="entry name" value="ArAA_b-elim_lyase/Thr_aldolase"/>
</dbReference>
<keyword evidence="4" id="KW-0663">Pyridoxal phosphate</keyword>
<accession>A0ABQ6DYP8</accession>
<comment type="subunit">
    <text evidence="3">Homotetramer.</text>
</comment>
<organism evidence="6 7">
    <name type="scientific">Psychromonas marina</name>
    <dbReference type="NCBI Taxonomy" id="88364"/>
    <lineage>
        <taxon>Bacteria</taxon>
        <taxon>Pseudomonadati</taxon>
        <taxon>Pseudomonadota</taxon>
        <taxon>Gammaproteobacteria</taxon>
        <taxon>Alteromonadales</taxon>
        <taxon>Psychromonadaceae</taxon>
        <taxon>Psychromonas</taxon>
    </lineage>
</organism>
<evidence type="ECO:0000259" key="5">
    <source>
        <dbReference type="Pfam" id="PF01212"/>
    </source>
</evidence>
<evidence type="ECO:0000256" key="4">
    <source>
        <dbReference type="ARBA" id="ARBA00022898"/>
    </source>
</evidence>
<dbReference type="InterPro" id="IPR015424">
    <property type="entry name" value="PyrdxlP-dep_Trfase"/>
</dbReference>
<dbReference type="InterPro" id="IPR015421">
    <property type="entry name" value="PyrdxlP-dep_Trfase_major"/>
</dbReference>
<evidence type="ECO:0000256" key="3">
    <source>
        <dbReference type="ARBA" id="ARBA00011881"/>
    </source>
</evidence>